<keyword evidence="6" id="KW-1185">Reference proteome</keyword>
<dbReference type="InterPro" id="IPR058571">
    <property type="entry name" value="DUF6079_3rd"/>
</dbReference>
<dbReference type="InterPro" id="IPR027417">
    <property type="entry name" value="P-loop_NTPase"/>
</dbReference>
<dbReference type="Gene3D" id="3.40.50.300">
    <property type="entry name" value="P-loop containing nucleotide triphosphate hydrolases"/>
    <property type="match status" value="1"/>
</dbReference>
<feature type="domain" description="DUF6079" evidence="2">
    <location>
        <begin position="444"/>
        <end position="629"/>
    </location>
</feature>
<dbReference type="Pfam" id="PF26383">
    <property type="entry name" value="DUF6079_2nd"/>
    <property type="match status" value="1"/>
</dbReference>
<accession>A0ABW5JXV9</accession>
<dbReference type="Pfam" id="PF19557">
    <property type="entry name" value="DUF6079_1st"/>
    <property type="match status" value="1"/>
</dbReference>
<dbReference type="Pfam" id="PF26384">
    <property type="entry name" value="DUF6079_3rd"/>
    <property type="match status" value="1"/>
</dbReference>
<name>A0ABW5JXV9_9FLAO</name>
<evidence type="ECO:0000259" key="3">
    <source>
        <dbReference type="Pfam" id="PF26384"/>
    </source>
</evidence>
<dbReference type="InterPro" id="IPR058569">
    <property type="entry name" value="DUF6079_2nd"/>
</dbReference>
<feature type="domain" description="DUF6079" evidence="1">
    <location>
        <begin position="203"/>
        <end position="428"/>
    </location>
</feature>
<protein>
    <submittedName>
        <fullName evidence="5">DUF6079 family protein</fullName>
    </submittedName>
</protein>
<sequence length="1411" mass="161289">MANQSKHIDTYLSLSESLRFKLWAVVGKDQTKKNNISSYLAEKGFIEVNVGAELADLYEEIEKADQPIHDIGQKIKEWFLSKPEKLILTNASILYDKAFMNISPVGAFKYNARNKHCVLFLEDENLFSNRISYGQVGSDDYYDKDINDILITKLEDIEDNYKSIVSEGPTDYSKIEKKDLDKNAIGNLFNYTVIKDVVDIDTDLKEPDSQDELISSYIIAEGLEQQIIDFYDNLQQPNHKAVKIIGNYGSGKSHLIGFLISTIAHPEKRKLIKNLKVRDKAEKVNRNFFSVQFELQPVRVDLAYFFFKELEKQIKRDYGIDIPIYEDGKTLNLKDHLIAIIDKLKETDPTKGLLVIVDEVSDFIQSKESHEIKRDFQFLRVVAQVCQANDMLLVTSMQEDIYSSPKLKNIAADEDRISQRFQNIIIRREAVKQVIAQRIVAKSSEQKLEIEQKLKPYTEKIEDVGNKQEEYIELFPFTPFLLDLFHELPYFEKRGIIQFAQTELKYVIGKPFPYFFTFDRIYDILANNPNNRNLEGVYDLVKVVNIVKDKIVGNLESKLQENAIKIIKGLAIYSLWSKGENGATAKELAEKLMIIPENKAFEAFMQVSLIVKKIREATDGFYLKIVRDEATGNDYFKFDPAIDGKDPEERIDNEITAVGGDESKQEEVLFEQIQEILDLTNYKNIPNVFESEAPWLSVKSFRKGFVIFQRKGQEVSSIEETDYVINFVSPYSKQAPVKYAKNQINIKIDFGKQENLEVIKRIVAIKSLKDKNILVAAMSKKLEDTINGYRNPAGVVVPGIKFRIARWITSLSETTLNGEAISIKSILGKEYNNLSEIVTELKGKAFDSCFNEQFPEHPKYAENLSSSNITHTLSTVSDEVVKGNFRAMSYRAKNFMTSLNLLNDNGDPDVSANKFTQMILNTVESKNGKVVDIEKELVGQLAQAPYGVESQITHFLLVVLTTLGKTALKARGGDEIDITNIREKFKNISQFENIVYVIKKDELSYDFAQNLLNALGLNGAAILTEKSRNEAFVGYKNKVNEINADRAALDTLISKLENRSQLHLNIDDVKNMRQKVEVIDWDVLDITNHAKFNSISKLAPQLGEVSEGLTILSNLKDAIAEYNSTIHSGMSYMKEAIDIVEANQHYKKAKEVLSTLQQHYDETNKVVSDFNKFSQLQYRFPLVGKLEAFKNTYVKDFYYPALQNTIGNKVQWNKLEKLSSNSKLNAAKLLAELDCNVNAKVYDKLKEWQDLSAFKASNVDVEELYQNPFDNTSMFMKIPRNYGNINEMLNNIEKDIDTIYNEYSKTTVEEVTKNKGQLKLATLSASQKETIKEIIDKQELPTHIDHALIQAINKLFVNIKVITLNKAEVITSIFGNNDLVTVRQMESAFYNLIEKIKKENKDEEIRIKIEE</sequence>
<dbReference type="RefSeq" id="WP_388021153.1">
    <property type="nucleotide sequence ID" value="NZ_JBHUDT010000010.1"/>
</dbReference>
<feature type="domain" description="DUF6079" evidence="3">
    <location>
        <begin position="662"/>
        <end position="853"/>
    </location>
</feature>
<evidence type="ECO:0000259" key="4">
    <source>
        <dbReference type="Pfam" id="PF26385"/>
    </source>
</evidence>
<evidence type="ECO:0000259" key="2">
    <source>
        <dbReference type="Pfam" id="PF26383"/>
    </source>
</evidence>
<organism evidence="5 6">
    <name type="scientific">Gelatiniphilus marinus</name>
    <dbReference type="NCBI Taxonomy" id="1759464"/>
    <lineage>
        <taxon>Bacteria</taxon>
        <taxon>Pseudomonadati</taxon>
        <taxon>Bacteroidota</taxon>
        <taxon>Flavobacteriia</taxon>
        <taxon>Flavobacteriales</taxon>
        <taxon>Flavobacteriaceae</taxon>
        <taxon>Gelatiniphilus</taxon>
    </lineage>
</organism>
<dbReference type="Pfam" id="PF26385">
    <property type="entry name" value="DUF6079_4th"/>
    <property type="match status" value="1"/>
</dbReference>
<dbReference type="InterPro" id="IPR045725">
    <property type="entry name" value="DUF6079_N"/>
</dbReference>
<gene>
    <name evidence="5" type="ORF">ACFSQS_15800</name>
</gene>
<dbReference type="InterPro" id="IPR058572">
    <property type="entry name" value="DUF6079_4th"/>
</dbReference>
<reference evidence="6" key="1">
    <citation type="journal article" date="2019" name="Int. J. Syst. Evol. Microbiol.">
        <title>The Global Catalogue of Microorganisms (GCM) 10K type strain sequencing project: providing services to taxonomists for standard genome sequencing and annotation.</title>
        <authorList>
            <consortium name="The Broad Institute Genomics Platform"/>
            <consortium name="The Broad Institute Genome Sequencing Center for Infectious Disease"/>
            <person name="Wu L."/>
            <person name="Ma J."/>
        </authorList>
    </citation>
    <scope>NUCLEOTIDE SEQUENCE [LARGE SCALE GENOMIC DNA]</scope>
    <source>
        <strain evidence="6">KCTC 42903</strain>
    </source>
</reference>
<evidence type="ECO:0000259" key="1">
    <source>
        <dbReference type="Pfam" id="PF19557"/>
    </source>
</evidence>
<dbReference type="Proteomes" id="UP001597441">
    <property type="component" value="Unassembled WGS sequence"/>
</dbReference>
<comment type="caution">
    <text evidence="5">The sequence shown here is derived from an EMBL/GenBank/DDBJ whole genome shotgun (WGS) entry which is preliminary data.</text>
</comment>
<proteinExistence type="predicted"/>
<dbReference type="EMBL" id="JBHULK010000011">
    <property type="protein sequence ID" value="MFD2536575.1"/>
    <property type="molecule type" value="Genomic_DNA"/>
</dbReference>
<feature type="domain" description="DUF6079" evidence="4">
    <location>
        <begin position="889"/>
        <end position="997"/>
    </location>
</feature>
<evidence type="ECO:0000313" key="5">
    <source>
        <dbReference type="EMBL" id="MFD2536575.1"/>
    </source>
</evidence>
<evidence type="ECO:0000313" key="6">
    <source>
        <dbReference type="Proteomes" id="UP001597441"/>
    </source>
</evidence>